<dbReference type="GO" id="GO:0004672">
    <property type="term" value="F:protein kinase activity"/>
    <property type="evidence" value="ECO:0007669"/>
    <property type="project" value="InterPro"/>
</dbReference>
<feature type="domain" description="Protein kinase" evidence="2">
    <location>
        <begin position="1033"/>
        <end position="1324"/>
    </location>
</feature>
<dbReference type="PANTHER" id="PTHR23257">
    <property type="entry name" value="SERINE-THREONINE PROTEIN KINASE"/>
    <property type="match status" value="1"/>
</dbReference>
<dbReference type="SUPFAM" id="SSF56112">
    <property type="entry name" value="Protein kinase-like (PK-like)"/>
    <property type="match status" value="1"/>
</dbReference>
<dbReference type="InterPro" id="IPR011009">
    <property type="entry name" value="Kinase-like_dom_sf"/>
</dbReference>
<evidence type="ECO:0000313" key="4">
    <source>
        <dbReference type="Proteomes" id="UP000722791"/>
    </source>
</evidence>
<proteinExistence type="predicted"/>
<protein>
    <recommendedName>
        <fullName evidence="2">Protein kinase domain-containing protein</fullName>
    </recommendedName>
</protein>
<reference evidence="3" key="1">
    <citation type="journal article" date="2021" name="Proc. Natl. Acad. Sci. U.S.A.">
        <title>Three genomes in the algal genus Volvox reveal the fate of a haploid sex-determining region after a transition to homothallism.</title>
        <authorList>
            <person name="Yamamoto K."/>
            <person name="Hamaji T."/>
            <person name="Kawai-Toyooka H."/>
            <person name="Matsuzaki R."/>
            <person name="Takahashi F."/>
            <person name="Nishimura Y."/>
            <person name="Kawachi M."/>
            <person name="Noguchi H."/>
            <person name="Minakuchi Y."/>
            <person name="Umen J.G."/>
            <person name="Toyoda A."/>
            <person name="Nozaki H."/>
        </authorList>
    </citation>
    <scope>NUCLEOTIDE SEQUENCE</scope>
    <source>
        <strain evidence="3">NIES-3785</strain>
    </source>
</reference>
<feature type="compositionally biased region" description="Polar residues" evidence="1">
    <location>
        <begin position="981"/>
        <end position="1011"/>
    </location>
</feature>
<organism evidence="3 4">
    <name type="scientific">Volvox reticuliferus</name>
    <dbReference type="NCBI Taxonomy" id="1737510"/>
    <lineage>
        <taxon>Eukaryota</taxon>
        <taxon>Viridiplantae</taxon>
        <taxon>Chlorophyta</taxon>
        <taxon>core chlorophytes</taxon>
        <taxon>Chlorophyceae</taxon>
        <taxon>CS clade</taxon>
        <taxon>Chlamydomonadales</taxon>
        <taxon>Volvocaceae</taxon>
        <taxon>Volvox</taxon>
    </lineage>
</organism>
<feature type="region of interest" description="Disordered" evidence="1">
    <location>
        <begin position="52"/>
        <end position="91"/>
    </location>
</feature>
<feature type="compositionally biased region" description="Low complexity" evidence="1">
    <location>
        <begin position="777"/>
        <end position="786"/>
    </location>
</feature>
<accession>A0A8J4G5Q9</accession>
<sequence length="1942" mass="197841">MPPVDGSATLELPYALPYLLPCDSHPHRRVLLELSAVSNASPLAVGDGSFGTSSFNHREPVLPSPSPGLHSPGSPPSSTSTARAAGVSCLPRRGSGGVIQFRTPDDVAPGIKPRLVRHLGRWLCGWTCSGGSGADGDGGDGDGGCIRRVGRRGRRLSRSRLSQPAARSLSNSAGERSHRSSPAAAAGRVRSSVTGRLESANNSRGTDHGSGDSQLGPLPSLRPQDPLDSLLDSPRTVAMNKDSAAAAATAMRRTLPQLHWLTNTPPAAATSVSSPQIACYNGTSSGGYVSTEQLLGTAAAPAAGSCTSSIASYTSGVTTTSRPSRWGLLAGVLSAGLRSLSQLTSIMEPDTGNLSREVVYDLTRRASQLNAVRAAGQISDMSFVGSGSVGLVYRGRISDGGGGGRTVCVKHLVARGADEMAAPAMEGLLSRALAHPNIIRTLSWYVTRITPESFLELPEALVAIAFREQHGRGRILAKYGRHRCYTKASKRRRSGGDGSGSGGVGVCHSPPPAGTPSVGRSTKAPAAPSALPPPPPLPPVRQRVLQQLRSGLLPERGPSQSMDFDFSRSAAWMEDFYLSSDVTSYSILQQAAATCDAAAAAAVTVAAGTVGPSFRRSGNTSAWQLSRDSVSSHLFTLSPNSSNQTPEIGILLCNANRGTQYAAGGTAATAASTAGDDNLIFGSTVVPTPSGLISSQVVSGGGHRGGGGGIPVSRGRGMLTHTASRLHFSTTPITQLSIPEHTQAVGLTEEASLCASTGGGTQASGAVPSGRSDSRRLLLPNSSSSSEAMDYGNLSSIGGQGRPLCVGALLPPRPAVIVTAAAAAVAESSICSSCMTRGGGAFTDGCSNGTGYGPRKNVDAGSILSALCMQSQRSLKEHSSLQSEQGQRGRKDTTNSGRARTGLLAAALAASSLHSPDHSPGMQRCQTPCSAISSGTSTLVRPAGARAPPPPPPPLLDLAGGTATGDARQQPRPNSGGDGQSRISSAVLTRCATTNSSAKHPTGTIKNPNSTQMLTAGVGAGGLGTSAGIRSAYNLTTPSGNGSGRNVVASGSTPDGGMYTGSSSSSGGSCAVMEAAAAAVPLPPPRLLAAAAGKGDAMQQEALEQGWQTLQLIMRRLNAKPGDYLTRIVMEDADQGSLLEALRHGRFGVNNGRLRVVLLTALDIARGMAFLHGHNVIHGDLKPSNVLLCSDPRDPRGFIAKVSDFGLSRVLINRDHDFLHNREAFPAGTVRYLAPEAVSGASYKASDVWSFAVMLWQLVTGVPAPWPGLRSVQIIMGVMQDELRLQVPPWVYPPLGHLIESCLSYSHNVRPTFNDIIERLQTMLLDISEHQELAPCDHAASASVDDSPFSVAATVPKPVLTPLAGPATAHLSLPPTSVLPWSRNAALHASSPWDRPEAIADCPSGSTDTAFPSGVTDTCESHLAVKALNLATAPAAFHSATTTAAGLQAFGPAIARTLPQGSIVLAVAAPADGTAAAAVTTEAVSNISGTQPFRTCNDNSGVTGTDGAAIHDLTTPDSRSEFRTGFVSTSGSSSRLGSGESSAIAEDREGRRFPGTPTHGSAGSGSHAAITGVASGGTIASGAVAGSLNTAQCSHVAISTAFTAAASSYALTQMSSSWAQTATTTTLGGAVLDCDPGAAAFASAWHSSALQLPTSIHANISNSLVRIGFAGSVGSSGLHPLSRAAGMVVGCSIAGTGSNGGAMALALERQSSQEAYGRLRTSTGAVLTDDQCSNSSIKTRGGGGASHLPAHMPMFAASAAAGGALRVLGGLVHHAGGFTFGGGGGGVIGEVNHFFLPPVHEEPLPTSSSGLQTVMTPGSGLSSGVTQVSVGDGANTGATATGEHRSPAMSSDLASAAYCGAEASLPRMLQAGLIVLGTRELVNGRSASVHYPGGMHGPGPIAMSGEREEQVQVQQRQRCALASSESLLLGAPSYSSVSGCSD</sequence>
<dbReference type="GO" id="GO:0005524">
    <property type="term" value="F:ATP binding"/>
    <property type="evidence" value="ECO:0007669"/>
    <property type="project" value="InterPro"/>
</dbReference>
<dbReference type="PROSITE" id="PS00108">
    <property type="entry name" value="PROTEIN_KINASE_ST"/>
    <property type="match status" value="1"/>
</dbReference>
<evidence type="ECO:0000256" key="1">
    <source>
        <dbReference type="SAM" id="MobiDB-lite"/>
    </source>
</evidence>
<evidence type="ECO:0000259" key="2">
    <source>
        <dbReference type="PROSITE" id="PS50011"/>
    </source>
</evidence>
<dbReference type="InterPro" id="IPR000719">
    <property type="entry name" value="Prot_kinase_dom"/>
</dbReference>
<dbReference type="GO" id="GO:0005737">
    <property type="term" value="C:cytoplasm"/>
    <property type="evidence" value="ECO:0007669"/>
    <property type="project" value="TreeGrafter"/>
</dbReference>
<dbReference type="PROSITE" id="PS50011">
    <property type="entry name" value="PROTEIN_KINASE_DOM"/>
    <property type="match status" value="1"/>
</dbReference>
<dbReference type="Pfam" id="PF07714">
    <property type="entry name" value="PK_Tyr_Ser-Thr"/>
    <property type="match status" value="1"/>
</dbReference>
<comment type="caution">
    <text evidence="3">The sequence shown here is derived from an EMBL/GenBank/DDBJ whole genome shotgun (WGS) entry which is preliminary data.</text>
</comment>
<dbReference type="InterPro" id="IPR050167">
    <property type="entry name" value="Ser_Thr_protein_kinase"/>
</dbReference>
<feature type="compositionally biased region" description="Polar residues" evidence="1">
    <location>
        <begin position="191"/>
        <end position="204"/>
    </location>
</feature>
<feature type="compositionally biased region" description="Gly residues" evidence="1">
    <location>
        <begin position="496"/>
        <end position="505"/>
    </location>
</feature>
<feature type="region of interest" description="Disordered" evidence="1">
    <location>
        <begin position="939"/>
        <end position="1011"/>
    </location>
</feature>
<feature type="region of interest" description="Disordered" evidence="1">
    <location>
        <begin position="756"/>
        <end position="787"/>
    </location>
</feature>
<name>A0A8J4G5Q9_9CHLO</name>
<evidence type="ECO:0000313" key="3">
    <source>
        <dbReference type="EMBL" id="GIM00558.1"/>
    </source>
</evidence>
<feature type="region of interest" description="Disordered" evidence="1">
    <location>
        <begin position="1513"/>
        <end position="1568"/>
    </location>
</feature>
<dbReference type="InterPro" id="IPR001245">
    <property type="entry name" value="Ser-Thr/Tyr_kinase_cat_dom"/>
</dbReference>
<feature type="region of interest" description="Disordered" evidence="1">
    <location>
        <begin position="133"/>
        <end position="232"/>
    </location>
</feature>
<dbReference type="InterPro" id="IPR008271">
    <property type="entry name" value="Ser/Thr_kinase_AS"/>
</dbReference>
<dbReference type="EMBL" id="BNCQ01000008">
    <property type="protein sequence ID" value="GIM00558.1"/>
    <property type="molecule type" value="Genomic_DNA"/>
</dbReference>
<feature type="compositionally biased region" description="Gly residues" evidence="1">
    <location>
        <begin position="133"/>
        <end position="144"/>
    </location>
</feature>
<feature type="region of interest" description="Disordered" evidence="1">
    <location>
        <begin position="1820"/>
        <end position="1847"/>
    </location>
</feature>
<dbReference type="Proteomes" id="UP000722791">
    <property type="component" value="Unassembled WGS sequence"/>
</dbReference>
<feature type="compositionally biased region" description="Low complexity" evidence="1">
    <location>
        <begin position="159"/>
        <end position="170"/>
    </location>
</feature>
<feature type="region of interest" description="Disordered" evidence="1">
    <location>
        <begin position="487"/>
        <end position="541"/>
    </location>
</feature>
<gene>
    <name evidence="3" type="ORF">Vretimale_5551</name>
</gene>
<feature type="compositionally biased region" description="Low complexity" evidence="1">
    <location>
        <begin position="1525"/>
        <end position="1542"/>
    </location>
</feature>
<feature type="compositionally biased region" description="Low complexity" evidence="1">
    <location>
        <begin position="67"/>
        <end position="81"/>
    </location>
</feature>
<dbReference type="SMART" id="SM00220">
    <property type="entry name" value="S_TKc"/>
    <property type="match status" value="1"/>
</dbReference>
<feature type="region of interest" description="Disordered" evidence="1">
    <location>
        <begin position="875"/>
        <end position="897"/>
    </location>
</feature>
<dbReference type="GO" id="GO:0007165">
    <property type="term" value="P:signal transduction"/>
    <property type="evidence" value="ECO:0007669"/>
    <property type="project" value="TreeGrafter"/>
</dbReference>
<feature type="compositionally biased region" description="Polar residues" evidence="1">
    <location>
        <begin position="1820"/>
        <end position="1829"/>
    </location>
</feature>
<dbReference type="Gene3D" id="1.10.510.10">
    <property type="entry name" value="Transferase(Phosphotransferase) domain 1"/>
    <property type="match status" value="1"/>
</dbReference>
<feature type="compositionally biased region" description="Pro residues" evidence="1">
    <location>
        <begin position="530"/>
        <end position="539"/>
    </location>
</feature>
<feature type="compositionally biased region" description="Basic residues" evidence="1">
    <location>
        <begin position="148"/>
        <end position="158"/>
    </location>
</feature>